<organism evidence="1 2">
    <name type="scientific">Dentiscutata erythropus</name>
    <dbReference type="NCBI Taxonomy" id="1348616"/>
    <lineage>
        <taxon>Eukaryota</taxon>
        <taxon>Fungi</taxon>
        <taxon>Fungi incertae sedis</taxon>
        <taxon>Mucoromycota</taxon>
        <taxon>Glomeromycotina</taxon>
        <taxon>Glomeromycetes</taxon>
        <taxon>Diversisporales</taxon>
        <taxon>Gigasporaceae</taxon>
        <taxon>Dentiscutata</taxon>
    </lineage>
</organism>
<name>A0A9N9PFX4_9GLOM</name>
<reference evidence="1" key="1">
    <citation type="submission" date="2021-06" db="EMBL/GenBank/DDBJ databases">
        <authorList>
            <person name="Kallberg Y."/>
            <person name="Tangrot J."/>
            <person name="Rosling A."/>
        </authorList>
    </citation>
    <scope>NUCLEOTIDE SEQUENCE</scope>
    <source>
        <strain evidence="1">MA453B</strain>
    </source>
</reference>
<dbReference type="EMBL" id="CAJVPY010054935">
    <property type="protein sequence ID" value="CAG8817202.1"/>
    <property type="molecule type" value="Genomic_DNA"/>
</dbReference>
<dbReference type="AlphaFoldDB" id="A0A9N9PFX4"/>
<keyword evidence="2" id="KW-1185">Reference proteome</keyword>
<feature type="non-terminal residue" evidence="1">
    <location>
        <position position="1"/>
    </location>
</feature>
<evidence type="ECO:0000313" key="2">
    <source>
        <dbReference type="Proteomes" id="UP000789405"/>
    </source>
</evidence>
<comment type="caution">
    <text evidence="1">The sequence shown here is derived from an EMBL/GenBank/DDBJ whole genome shotgun (WGS) entry which is preliminary data.</text>
</comment>
<proteinExistence type="predicted"/>
<dbReference type="OrthoDB" id="2423305at2759"/>
<dbReference type="Proteomes" id="UP000789405">
    <property type="component" value="Unassembled WGS sequence"/>
</dbReference>
<sequence length="182" mass="20964">PRLSTLKEIKQWFIQGDKQKKNPSHWFSAQCQFDLILSINGFIGIVEYVLTNWPGVTIQPRRVSQDMLEGLFGTIREMGGDSSTQTVQSYGYTINKLTITMQMTSEIRSLNYVENANINCLQLERAQLIEWLLYQNGVEDLLVTWSKNIRQMALDSIPLKKMPNGGWFNDFQLLALDDIKVE</sequence>
<feature type="non-terminal residue" evidence="1">
    <location>
        <position position="182"/>
    </location>
</feature>
<protein>
    <submittedName>
        <fullName evidence="1">21070_t:CDS:1</fullName>
    </submittedName>
</protein>
<gene>
    <name evidence="1" type="ORF">DERYTH_LOCUS26405</name>
</gene>
<accession>A0A9N9PFX4</accession>
<evidence type="ECO:0000313" key="1">
    <source>
        <dbReference type="EMBL" id="CAG8817202.1"/>
    </source>
</evidence>